<sequence>MRKVKLQIYLSFKRFFDFITSLLAFVFLFPIFFLVSALLAFQNNGSIFFIQKRPGLKGKIFKIIKFKTMNDKTNSDGTLLSDMKRITPIGIFIRKYSLDEIPQLINVMMGQMSLVGPRPLREEYLQYYSEEQMKRHDVKPGVTGWAQVNGRNTISWEQKFDYDIYYVNRMGFLLDLKILVLTFKKIFFPSDVNTDENETMSFFMGTKPEINN</sequence>
<dbReference type="GO" id="GO:0016780">
    <property type="term" value="F:phosphotransferase activity, for other substituted phosphate groups"/>
    <property type="evidence" value="ECO:0007669"/>
    <property type="project" value="TreeGrafter"/>
</dbReference>
<dbReference type="AlphaFoldDB" id="A0A5C8V4Q7"/>
<dbReference type="PANTHER" id="PTHR30576">
    <property type="entry name" value="COLANIC BIOSYNTHESIS UDP-GLUCOSE LIPID CARRIER TRANSFERASE"/>
    <property type="match status" value="1"/>
</dbReference>
<dbReference type="InterPro" id="IPR003362">
    <property type="entry name" value="Bact_transf"/>
</dbReference>
<keyword evidence="2" id="KW-1133">Transmembrane helix</keyword>
<evidence type="ECO:0000313" key="5">
    <source>
        <dbReference type="Proteomes" id="UP000321456"/>
    </source>
</evidence>
<dbReference type="PANTHER" id="PTHR30576:SF8">
    <property type="entry name" value="UNDECAPRENYL-PHOSPHATE GALACTOSE PHOSPHOTRANSFERASE"/>
    <property type="match status" value="1"/>
</dbReference>
<keyword evidence="4" id="KW-0808">Transferase</keyword>
<dbReference type="RefSeq" id="WP_147744753.1">
    <property type="nucleotide sequence ID" value="NZ_VRUR01000002.1"/>
</dbReference>
<feature type="domain" description="Bacterial sugar transferase" evidence="3">
    <location>
        <begin position="13"/>
        <end position="187"/>
    </location>
</feature>
<keyword evidence="2" id="KW-0812">Transmembrane</keyword>
<feature type="transmembrane region" description="Helical" evidence="2">
    <location>
        <begin position="21"/>
        <end position="41"/>
    </location>
</feature>
<keyword evidence="5" id="KW-1185">Reference proteome</keyword>
<reference evidence="4 5" key="1">
    <citation type="submission" date="2019-08" db="EMBL/GenBank/DDBJ databases">
        <title>Professor.</title>
        <authorList>
            <person name="Park J.S."/>
        </authorList>
    </citation>
    <scope>NUCLEOTIDE SEQUENCE [LARGE SCALE GENOMIC DNA]</scope>
    <source>
        <strain evidence="4 5">176CP5-101</strain>
    </source>
</reference>
<evidence type="ECO:0000256" key="2">
    <source>
        <dbReference type="SAM" id="Phobius"/>
    </source>
</evidence>
<name>A0A5C8V4Q7_9FLAO</name>
<gene>
    <name evidence="4" type="ORF">FVB32_15590</name>
</gene>
<comment type="caution">
    <text evidence="4">The sequence shown here is derived from an EMBL/GenBank/DDBJ whole genome shotgun (WGS) entry which is preliminary data.</text>
</comment>
<dbReference type="Pfam" id="PF02397">
    <property type="entry name" value="Bac_transf"/>
    <property type="match status" value="1"/>
</dbReference>
<comment type="similarity">
    <text evidence="1">Belongs to the bacterial sugar transferase family.</text>
</comment>
<proteinExistence type="inferred from homology"/>
<accession>A0A5C8V4Q7</accession>
<organism evidence="4 5">
    <name type="scientific">Flagellimonas hymeniacidonis</name>
    <dbReference type="NCBI Taxonomy" id="2603628"/>
    <lineage>
        <taxon>Bacteria</taxon>
        <taxon>Pseudomonadati</taxon>
        <taxon>Bacteroidota</taxon>
        <taxon>Flavobacteriia</taxon>
        <taxon>Flavobacteriales</taxon>
        <taxon>Flavobacteriaceae</taxon>
        <taxon>Flagellimonas</taxon>
    </lineage>
</organism>
<evidence type="ECO:0000313" key="4">
    <source>
        <dbReference type="EMBL" id="TXN35982.1"/>
    </source>
</evidence>
<evidence type="ECO:0000256" key="1">
    <source>
        <dbReference type="ARBA" id="ARBA00006464"/>
    </source>
</evidence>
<evidence type="ECO:0000259" key="3">
    <source>
        <dbReference type="Pfam" id="PF02397"/>
    </source>
</evidence>
<dbReference type="Proteomes" id="UP000321456">
    <property type="component" value="Unassembled WGS sequence"/>
</dbReference>
<keyword evidence="2" id="KW-0472">Membrane</keyword>
<protein>
    <submittedName>
        <fullName evidence="4">Sugar transferase</fullName>
    </submittedName>
</protein>
<dbReference type="EMBL" id="VRUR01000002">
    <property type="protein sequence ID" value="TXN35982.1"/>
    <property type="molecule type" value="Genomic_DNA"/>
</dbReference>